<evidence type="ECO:0000256" key="4">
    <source>
        <dbReference type="ARBA" id="ARBA00023163"/>
    </source>
</evidence>
<dbReference type="Gene3D" id="3.40.190.10">
    <property type="entry name" value="Periplasmic binding protein-like II"/>
    <property type="match status" value="2"/>
</dbReference>
<dbReference type="PANTHER" id="PTHR30126">
    <property type="entry name" value="HTH-TYPE TRANSCRIPTIONAL REGULATOR"/>
    <property type="match status" value="1"/>
</dbReference>
<dbReference type="SUPFAM" id="SSF53850">
    <property type="entry name" value="Periplasmic binding protein-like II"/>
    <property type="match status" value="1"/>
</dbReference>
<sequence length="327" mass="34806">MTLQQLACFCSVVDAGLRVSRAAELLQTTQPAVSKMIRAVETAVGSELFQRRGNRLVGLTDTGREALSLARRAVSAAADLSTLAGRRGGSASGTLRVATTHIHARYALLPVVQRFARLYPGVSLTIAQGTPAQIVAWVEQGAAELGLSTLLGPLPPATVALRSYDIERCLIVPPGHALLRARPLTLEAIARHSLIAYDEGFSSGQAVLSAFRRQGLMPRIVLRATEAAIIKAYVGAGVGVAVIQRLAVDSARDTDLRVIDSGDLFPVSTAFLTLRRDSFLPGYVTDFIAMVAPRWTPARLQAALATGRGIRRGGTASKDPEPRLPQD</sequence>
<comment type="caution">
    <text evidence="6">The sequence shown here is derived from an EMBL/GenBank/DDBJ whole genome shotgun (WGS) entry which is preliminary data.</text>
</comment>
<dbReference type="PANTHER" id="PTHR30126:SF6">
    <property type="entry name" value="HTH-TYPE TRANSCRIPTIONAL REGULATOR CYSB-RELATED"/>
    <property type="match status" value="1"/>
</dbReference>
<evidence type="ECO:0000313" key="7">
    <source>
        <dbReference type="Proteomes" id="UP000249688"/>
    </source>
</evidence>
<dbReference type="RefSeq" id="WP_111398022.1">
    <property type="nucleotide sequence ID" value="NZ_QKYU01000009.1"/>
</dbReference>
<dbReference type="AlphaFoldDB" id="A0A2W7IKZ9"/>
<dbReference type="PROSITE" id="PS50931">
    <property type="entry name" value="HTH_LYSR"/>
    <property type="match status" value="1"/>
</dbReference>
<organism evidence="6 7">
    <name type="scientific">Humitalea rosea</name>
    <dbReference type="NCBI Taxonomy" id="990373"/>
    <lineage>
        <taxon>Bacteria</taxon>
        <taxon>Pseudomonadati</taxon>
        <taxon>Pseudomonadota</taxon>
        <taxon>Alphaproteobacteria</taxon>
        <taxon>Acetobacterales</taxon>
        <taxon>Roseomonadaceae</taxon>
        <taxon>Humitalea</taxon>
    </lineage>
</organism>
<evidence type="ECO:0000256" key="1">
    <source>
        <dbReference type="ARBA" id="ARBA00009437"/>
    </source>
</evidence>
<gene>
    <name evidence="6" type="ORF">C8P66_109124</name>
</gene>
<protein>
    <submittedName>
        <fullName evidence="6">LysR family transcriptional regulator</fullName>
    </submittedName>
</protein>
<dbReference type="Pfam" id="PF03466">
    <property type="entry name" value="LysR_substrate"/>
    <property type="match status" value="1"/>
</dbReference>
<name>A0A2W7IKZ9_9PROT</name>
<dbReference type="Gene3D" id="1.10.10.10">
    <property type="entry name" value="Winged helix-like DNA-binding domain superfamily/Winged helix DNA-binding domain"/>
    <property type="match status" value="1"/>
</dbReference>
<dbReference type="InterPro" id="IPR005119">
    <property type="entry name" value="LysR_subst-bd"/>
</dbReference>
<evidence type="ECO:0000256" key="3">
    <source>
        <dbReference type="ARBA" id="ARBA00023125"/>
    </source>
</evidence>
<dbReference type="Proteomes" id="UP000249688">
    <property type="component" value="Unassembled WGS sequence"/>
</dbReference>
<dbReference type="GO" id="GO:0003700">
    <property type="term" value="F:DNA-binding transcription factor activity"/>
    <property type="evidence" value="ECO:0007669"/>
    <property type="project" value="InterPro"/>
</dbReference>
<dbReference type="InterPro" id="IPR036388">
    <property type="entry name" value="WH-like_DNA-bd_sf"/>
</dbReference>
<proteinExistence type="inferred from homology"/>
<dbReference type="InterPro" id="IPR000847">
    <property type="entry name" value="LysR_HTH_N"/>
</dbReference>
<evidence type="ECO:0000313" key="6">
    <source>
        <dbReference type="EMBL" id="PZW46627.1"/>
    </source>
</evidence>
<dbReference type="SUPFAM" id="SSF46785">
    <property type="entry name" value="Winged helix' DNA-binding domain"/>
    <property type="match status" value="1"/>
</dbReference>
<feature type="domain" description="HTH lysR-type" evidence="5">
    <location>
        <begin position="1"/>
        <end position="59"/>
    </location>
</feature>
<dbReference type="EMBL" id="QKYU01000009">
    <property type="protein sequence ID" value="PZW46627.1"/>
    <property type="molecule type" value="Genomic_DNA"/>
</dbReference>
<dbReference type="GO" id="GO:0000976">
    <property type="term" value="F:transcription cis-regulatory region binding"/>
    <property type="evidence" value="ECO:0007669"/>
    <property type="project" value="TreeGrafter"/>
</dbReference>
<dbReference type="Pfam" id="PF00126">
    <property type="entry name" value="HTH_1"/>
    <property type="match status" value="1"/>
</dbReference>
<dbReference type="InterPro" id="IPR036390">
    <property type="entry name" value="WH_DNA-bd_sf"/>
</dbReference>
<dbReference type="GO" id="GO:0019344">
    <property type="term" value="P:cysteine biosynthetic process"/>
    <property type="evidence" value="ECO:0007669"/>
    <property type="project" value="TreeGrafter"/>
</dbReference>
<evidence type="ECO:0000259" key="5">
    <source>
        <dbReference type="PROSITE" id="PS50931"/>
    </source>
</evidence>
<keyword evidence="2" id="KW-0805">Transcription regulation</keyword>
<accession>A0A2W7IKZ9</accession>
<keyword evidence="4" id="KW-0804">Transcription</keyword>
<keyword evidence="3" id="KW-0238">DNA-binding</keyword>
<reference evidence="6 7" key="1">
    <citation type="submission" date="2018-06" db="EMBL/GenBank/DDBJ databases">
        <title>Genomic Encyclopedia of Archaeal and Bacterial Type Strains, Phase II (KMG-II): from individual species to whole genera.</title>
        <authorList>
            <person name="Goeker M."/>
        </authorList>
    </citation>
    <scope>NUCLEOTIDE SEQUENCE [LARGE SCALE GENOMIC DNA]</scope>
    <source>
        <strain evidence="6 7">DSM 24525</strain>
    </source>
</reference>
<keyword evidence="7" id="KW-1185">Reference proteome</keyword>
<evidence type="ECO:0000256" key="2">
    <source>
        <dbReference type="ARBA" id="ARBA00023015"/>
    </source>
</evidence>
<dbReference type="OrthoDB" id="9815174at2"/>
<comment type="similarity">
    <text evidence="1">Belongs to the LysR transcriptional regulatory family.</text>
</comment>
<dbReference type="PRINTS" id="PR00039">
    <property type="entry name" value="HTHLYSR"/>
</dbReference>